<dbReference type="GO" id="GO:0006351">
    <property type="term" value="P:DNA-templated transcription"/>
    <property type="evidence" value="ECO:0007669"/>
    <property type="project" value="InterPro"/>
</dbReference>
<reference evidence="2 3" key="1">
    <citation type="journal article" date="2013" name="BMC Genomics">
        <title>The miniature genome of a carnivorous plant Genlisea aurea contains a low number of genes and short non-coding sequences.</title>
        <authorList>
            <person name="Leushkin E.V."/>
            <person name="Sutormin R.A."/>
            <person name="Nabieva E.R."/>
            <person name="Penin A.A."/>
            <person name="Kondrashov A.S."/>
            <person name="Logacheva M.D."/>
        </authorList>
    </citation>
    <scope>NUCLEOTIDE SEQUENCE [LARGE SCALE GENOMIC DNA]</scope>
</reference>
<dbReference type="InterPro" id="IPR025422">
    <property type="entry name" value="TGA_domain"/>
</dbReference>
<accession>S8DTF5</accession>
<dbReference type="PANTHER" id="PTHR46354">
    <property type="entry name" value="DOG1 DOMAIN-CONTAINING PROTEIN"/>
    <property type="match status" value="1"/>
</dbReference>
<name>S8DTF5_9LAMI</name>
<proteinExistence type="predicted"/>
<evidence type="ECO:0000259" key="1">
    <source>
        <dbReference type="PROSITE" id="PS51806"/>
    </source>
</evidence>
<dbReference type="PANTHER" id="PTHR46354:SF9">
    <property type="entry name" value="PROTEIN INAPERTURATE POLLEN1"/>
    <property type="match status" value="1"/>
</dbReference>
<evidence type="ECO:0000313" key="3">
    <source>
        <dbReference type="Proteomes" id="UP000015453"/>
    </source>
</evidence>
<protein>
    <recommendedName>
        <fullName evidence="1">DOG1 domain-containing protein</fullName>
    </recommendedName>
</protein>
<dbReference type="EMBL" id="AUSU01003686">
    <property type="protein sequence ID" value="EPS66433.1"/>
    <property type="molecule type" value="Genomic_DNA"/>
</dbReference>
<feature type="domain" description="DOG1" evidence="1">
    <location>
        <begin position="13"/>
        <end position="219"/>
    </location>
</feature>
<comment type="caution">
    <text evidence="2">The sequence shown here is derived from an EMBL/GenBank/DDBJ whole genome shotgun (WGS) entry which is preliminary data.</text>
</comment>
<dbReference type="OrthoDB" id="683795at2759"/>
<dbReference type="GO" id="GO:0043565">
    <property type="term" value="F:sequence-specific DNA binding"/>
    <property type="evidence" value="ECO:0007669"/>
    <property type="project" value="InterPro"/>
</dbReference>
<dbReference type="InterPro" id="IPR051886">
    <property type="entry name" value="Seed_Dev/Stress_Resp_Reg"/>
</dbReference>
<organism evidence="2 3">
    <name type="scientific">Genlisea aurea</name>
    <dbReference type="NCBI Taxonomy" id="192259"/>
    <lineage>
        <taxon>Eukaryota</taxon>
        <taxon>Viridiplantae</taxon>
        <taxon>Streptophyta</taxon>
        <taxon>Embryophyta</taxon>
        <taxon>Tracheophyta</taxon>
        <taxon>Spermatophyta</taxon>
        <taxon>Magnoliopsida</taxon>
        <taxon>eudicotyledons</taxon>
        <taxon>Gunneridae</taxon>
        <taxon>Pentapetalae</taxon>
        <taxon>asterids</taxon>
        <taxon>lamiids</taxon>
        <taxon>Lamiales</taxon>
        <taxon>Lentibulariaceae</taxon>
        <taxon>Genlisea</taxon>
    </lineage>
</organism>
<sequence>IPGKEMGKKEGAAVFFGEFYSDWIATLQTTLLPNLRRAVEAAAVAPTPLSVQIDALHRHLDLYYSALDRAAASDVSQCLFPAWRNSLERPFLWLGDLHPYLFSNLLRSFLDDGSEEEEEEEEEASSSRRAKIDRIECGLRLMVPALAARARDAQANFPTASAAAAEEELAGVLADANRLRRSVLADILAAATPRQSAAFLQSLAEFLVGFRDEKLLRKL</sequence>
<feature type="non-terminal residue" evidence="2">
    <location>
        <position position="1"/>
    </location>
</feature>
<dbReference type="Pfam" id="PF14144">
    <property type="entry name" value="DOG1"/>
    <property type="match status" value="1"/>
</dbReference>
<dbReference type="PROSITE" id="PS51806">
    <property type="entry name" value="DOG1"/>
    <property type="match status" value="1"/>
</dbReference>
<gene>
    <name evidence="2" type="ORF">M569_08344</name>
</gene>
<dbReference type="Proteomes" id="UP000015453">
    <property type="component" value="Unassembled WGS sequence"/>
</dbReference>
<feature type="non-terminal residue" evidence="2">
    <location>
        <position position="219"/>
    </location>
</feature>
<keyword evidence="3" id="KW-1185">Reference proteome</keyword>
<evidence type="ECO:0000313" key="2">
    <source>
        <dbReference type="EMBL" id="EPS66433.1"/>
    </source>
</evidence>
<dbReference type="AlphaFoldDB" id="S8DTF5"/>